<dbReference type="Pfam" id="PF00534">
    <property type="entry name" value="Glycos_transf_1"/>
    <property type="match status" value="1"/>
</dbReference>
<dbReference type="SUPFAM" id="SSF53756">
    <property type="entry name" value="UDP-Glycosyltransferase/glycogen phosphorylase"/>
    <property type="match status" value="1"/>
</dbReference>
<dbReference type="PANTHER" id="PTHR45919:SF1">
    <property type="entry name" value="GDP-MAN:MAN(3)GLCNAC(2)-PP-DOL ALPHA-1,2-MANNOSYLTRANSFERASE"/>
    <property type="match status" value="1"/>
</dbReference>
<evidence type="ECO:0000256" key="6">
    <source>
        <dbReference type="ARBA" id="ARBA00022679"/>
    </source>
</evidence>
<organism evidence="14 15">
    <name type="scientific">Rhodosorus marinus</name>
    <dbReference type="NCBI Taxonomy" id="101924"/>
    <lineage>
        <taxon>Eukaryota</taxon>
        <taxon>Rhodophyta</taxon>
        <taxon>Stylonematophyceae</taxon>
        <taxon>Stylonematales</taxon>
        <taxon>Stylonemataceae</taxon>
        <taxon>Rhodosorus</taxon>
    </lineage>
</organism>
<sequence>MLAIWGLVSGLGLLALWLRLRLWRRGGASSSTRVGFLHPSCAEGGGGERVLWRAVSALIAERGEIVEVIVFGGSGEADDVKRKVQNQFGFDIDHRVRIVQLRTGFWTKPSYFPAFTLLLQSLTGIIVTLEALLTIPVDVLIETSAHPFAPFAAWLLDVRILSYIHYPTISSEMLRTVSEGRKGVNNSSFVTSSRTATKMKIFYYRLFARIYSLAGRLTDVVLANSSWTGLHLREIFGNRRVVHVVYPPCEVGVIEAGVAEHRNEGQIISLAQFRPEKNHEKQLEMMNILVNEKHCRVRLKLIGGARNHADEDRAAMLQQLSAQLKLKDNCEFHVNVPYQEVRRYLAETDIAVHTMSDEHFGISVVEMMASGAIIIGHNSGGVRDIIENGTSGFLAESSSDYATVVERVIAMRAEEKARIREGARKRALMFSDDVFDAAFVKHLIPLL</sequence>
<dbReference type="GO" id="GO:0004377">
    <property type="term" value="F:GDP-Man:Man(3)GlcNAc(2)-PP-Dol alpha-1,2-mannosyltransferase activity"/>
    <property type="evidence" value="ECO:0007669"/>
    <property type="project" value="UniProtKB-EC"/>
</dbReference>
<dbReference type="Proteomes" id="UP001157974">
    <property type="component" value="Unassembled WGS sequence"/>
</dbReference>
<comment type="pathway">
    <text evidence="2">Protein modification; protein glycosylation.</text>
</comment>
<comment type="subcellular location">
    <subcellularLocation>
        <location evidence="1">Endoplasmic reticulum membrane</location>
        <topology evidence="1">Single-pass membrane protein</topology>
    </subcellularLocation>
</comment>
<evidence type="ECO:0000256" key="2">
    <source>
        <dbReference type="ARBA" id="ARBA00004922"/>
    </source>
</evidence>
<dbReference type="EC" id="2.4.1.131" evidence="3"/>
<evidence type="ECO:0000313" key="15">
    <source>
        <dbReference type="Proteomes" id="UP001157974"/>
    </source>
</evidence>
<keyword evidence="10" id="KW-0472">Membrane</keyword>
<evidence type="ECO:0000256" key="9">
    <source>
        <dbReference type="ARBA" id="ARBA00022989"/>
    </source>
</evidence>
<dbReference type="PANTHER" id="PTHR45919">
    <property type="entry name" value="GDP-MAN:MAN(3)GLCNAC(2)-PP-DOL ALPHA-1,2-MANNOSYLTRANSFERASE"/>
    <property type="match status" value="1"/>
</dbReference>
<comment type="caution">
    <text evidence="14">The sequence shown here is derived from an EMBL/GenBank/DDBJ whole genome shotgun (WGS) entry which is preliminary data.</text>
</comment>
<dbReference type="Pfam" id="PF15924">
    <property type="entry name" value="ALG11_N"/>
    <property type="match status" value="1"/>
</dbReference>
<comment type="catalytic activity">
    <reaction evidence="11">
        <text>an alpha-D-Man-(1-&gt;3)-[alpha-D-Man-(1-&gt;6)]-beta-D-Man-(1-&gt;4)-beta-D-GlcNAc-(1-&gt;4)-alpha-D-GlcNAc-diphospho-di-trans,poly-cis-dolichol + 2 GDP-alpha-D-mannose = an alpha-D-Man-(1-&gt;2)-alpha-D-Man-(1-&gt;2)-alpha-D-Man-(1-&gt;3)-[alpha-D-Man-(1-&gt;6)]-beta-D-Man-(1-&gt;4)-beta-D-GlcNAc-(1-&gt;4)-alpha-D-GlcNAc-diphospho-di-trans,poly-cis-dolichol + 2 GDP + 2 H(+)</text>
        <dbReference type="Rhea" id="RHEA:29523"/>
        <dbReference type="Rhea" id="RHEA-COMP:19515"/>
        <dbReference type="Rhea" id="RHEA-COMP:19516"/>
        <dbReference type="ChEBI" id="CHEBI:15378"/>
        <dbReference type="ChEBI" id="CHEBI:57527"/>
        <dbReference type="ChEBI" id="CHEBI:58189"/>
        <dbReference type="ChEBI" id="CHEBI:132511"/>
        <dbReference type="ChEBI" id="CHEBI:132515"/>
        <dbReference type="EC" id="2.4.1.131"/>
    </reaction>
    <physiologicalReaction direction="left-to-right" evidence="11">
        <dbReference type="Rhea" id="RHEA:29524"/>
    </physiologicalReaction>
</comment>
<dbReference type="GO" id="GO:0005789">
    <property type="term" value="C:endoplasmic reticulum membrane"/>
    <property type="evidence" value="ECO:0007669"/>
    <property type="project" value="UniProtKB-SubCell"/>
</dbReference>
<dbReference type="EMBL" id="JAMWBK010000006">
    <property type="protein sequence ID" value="KAJ8904256.1"/>
    <property type="molecule type" value="Genomic_DNA"/>
</dbReference>
<proteinExistence type="predicted"/>
<gene>
    <name evidence="14" type="ORF">NDN08_000780</name>
</gene>
<dbReference type="AlphaFoldDB" id="A0AAV8UUM2"/>
<dbReference type="InterPro" id="IPR001296">
    <property type="entry name" value="Glyco_trans_1"/>
</dbReference>
<evidence type="ECO:0000256" key="3">
    <source>
        <dbReference type="ARBA" id="ARBA00012645"/>
    </source>
</evidence>
<evidence type="ECO:0000259" key="12">
    <source>
        <dbReference type="Pfam" id="PF00534"/>
    </source>
</evidence>
<reference evidence="14 15" key="1">
    <citation type="journal article" date="2023" name="Nat. Commun.">
        <title>Origin of minicircular mitochondrial genomes in red algae.</title>
        <authorList>
            <person name="Lee Y."/>
            <person name="Cho C.H."/>
            <person name="Lee Y.M."/>
            <person name="Park S.I."/>
            <person name="Yang J.H."/>
            <person name="West J.A."/>
            <person name="Bhattacharya D."/>
            <person name="Yoon H.S."/>
        </authorList>
    </citation>
    <scope>NUCLEOTIDE SEQUENCE [LARGE SCALE GENOMIC DNA]</scope>
    <source>
        <strain evidence="14 15">CCMP1338</strain>
        <tissue evidence="14">Whole cell</tissue>
    </source>
</reference>
<evidence type="ECO:0000256" key="4">
    <source>
        <dbReference type="ARBA" id="ARBA00022018"/>
    </source>
</evidence>
<feature type="domain" description="ALG11 mannosyltransferase N-terminal" evidence="13">
    <location>
        <begin position="33"/>
        <end position="236"/>
    </location>
</feature>
<dbReference type="InterPro" id="IPR031814">
    <property type="entry name" value="ALG11_N"/>
</dbReference>
<accession>A0AAV8UUM2</accession>
<dbReference type="Gene3D" id="3.40.50.2000">
    <property type="entry name" value="Glycogen Phosphorylase B"/>
    <property type="match status" value="2"/>
</dbReference>
<name>A0AAV8UUM2_9RHOD</name>
<dbReference type="InterPro" id="IPR038013">
    <property type="entry name" value="ALG11"/>
</dbReference>
<keyword evidence="9" id="KW-1133">Transmembrane helix</keyword>
<keyword evidence="5" id="KW-0328">Glycosyltransferase</keyword>
<protein>
    <recommendedName>
        <fullName evidence="4">GDP-Man:Man(3)GlcNAc(2)-PP-Dol alpha-1,2-mannosyltransferase</fullName>
        <ecNumber evidence="3">2.4.1.131</ecNumber>
    </recommendedName>
</protein>
<evidence type="ECO:0000256" key="5">
    <source>
        <dbReference type="ARBA" id="ARBA00022676"/>
    </source>
</evidence>
<keyword evidence="7" id="KW-0812">Transmembrane</keyword>
<evidence type="ECO:0000256" key="10">
    <source>
        <dbReference type="ARBA" id="ARBA00023136"/>
    </source>
</evidence>
<feature type="domain" description="Glycosyl transferase family 1" evidence="12">
    <location>
        <begin position="262"/>
        <end position="426"/>
    </location>
</feature>
<keyword evidence="8" id="KW-0256">Endoplasmic reticulum</keyword>
<dbReference type="GO" id="GO:0006487">
    <property type="term" value="P:protein N-linked glycosylation"/>
    <property type="evidence" value="ECO:0007669"/>
    <property type="project" value="TreeGrafter"/>
</dbReference>
<evidence type="ECO:0000313" key="14">
    <source>
        <dbReference type="EMBL" id="KAJ8904256.1"/>
    </source>
</evidence>
<keyword evidence="6" id="KW-0808">Transferase</keyword>
<evidence type="ECO:0000256" key="1">
    <source>
        <dbReference type="ARBA" id="ARBA00004389"/>
    </source>
</evidence>
<evidence type="ECO:0000256" key="8">
    <source>
        <dbReference type="ARBA" id="ARBA00022824"/>
    </source>
</evidence>
<evidence type="ECO:0000256" key="7">
    <source>
        <dbReference type="ARBA" id="ARBA00022692"/>
    </source>
</evidence>
<evidence type="ECO:0000259" key="13">
    <source>
        <dbReference type="Pfam" id="PF15924"/>
    </source>
</evidence>
<keyword evidence="15" id="KW-1185">Reference proteome</keyword>
<evidence type="ECO:0000256" key="11">
    <source>
        <dbReference type="ARBA" id="ARBA00045065"/>
    </source>
</evidence>